<keyword evidence="5" id="KW-0560">Oxidoreductase</keyword>
<dbReference type="InterPro" id="IPR002328">
    <property type="entry name" value="ADH_Zn_CS"/>
</dbReference>
<dbReference type="EMBL" id="JAUEPT010000050">
    <property type="protein sequence ID" value="KAK0437197.1"/>
    <property type="molecule type" value="Genomic_DNA"/>
</dbReference>
<dbReference type="Gene3D" id="3.40.50.720">
    <property type="entry name" value="NAD(P)-binding Rossmann-like Domain"/>
    <property type="match status" value="2"/>
</dbReference>
<dbReference type="GO" id="GO:0016491">
    <property type="term" value="F:oxidoreductase activity"/>
    <property type="evidence" value="ECO:0007669"/>
    <property type="project" value="UniProtKB-KW"/>
</dbReference>
<dbReference type="PANTHER" id="PTHR42813:SF4">
    <property type="entry name" value="NADP-DEPENDENT ISOPROPANOL DEHYDROGENASE"/>
    <property type="match status" value="1"/>
</dbReference>
<dbReference type="Gene3D" id="3.90.180.10">
    <property type="entry name" value="Medium-chain alcohol dehydrogenases, catalytic domain"/>
    <property type="match status" value="2"/>
</dbReference>
<evidence type="ECO:0000256" key="4">
    <source>
        <dbReference type="ARBA" id="ARBA00022833"/>
    </source>
</evidence>
<evidence type="ECO:0000256" key="2">
    <source>
        <dbReference type="ARBA" id="ARBA00008072"/>
    </source>
</evidence>
<dbReference type="SUPFAM" id="SSF50129">
    <property type="entry name" value="GroES-like"/>
    <property type="match status" value="1"/>
</dbReference>
<proteinExistence type="inferred from homology"/>
<dbReference type="Proteomes" id="UP001175226">
    <property type="component" value="Unassembled WGS sequence"/>
</dbReference>
<evidence type="ECO:0000313" key="7">
    <source>
        <dbReference type="EMBL" id="KAK0437197.1"/>
    </source>
</evidence>
<dbReference type="PROSITE" id="PS00059">
    <property type="entry name" value="ADH_ZINC"/>
    <property type="match status" value="1"/>
</dbReference>
<keyword evidence="8" id="KW-1185">Reference proteome</keyword>
<dbReference type="GO" id="GO:0008270">
    <property type="term" value="F:zinc ion binding"/>
    <property type="evidence" value="ECO:0007669"/>
    <property type="project" value="InterPro"/>
</dbReference>
<comment type="cofactor">
    <cofactor evidence="1">
        <name>Zn(2+)</name>
        <dbReference type="ChEBI" id="CHEBI:29105"/>
    </cofactor>
</comment>
<comment type="caution">
    <text evidence="7">The sequence shown here is derived from an EMBL/GenBank/DDBJ whole genome shotgun (WGS) entry which is preliminary data.</text>
</comment>
<dbReference type="InterPro" id="IPR013154">
    <property type="entry name" value="ADH-like_N"/>
</dbReference>
<comment type="similarity">
    <text evidence="2">Belongs to the zinc-containing alcohol dehydrogenase family.</text>
</comment>
<dbReference type="Pfam" id="PF08240">
    <property type="entry name" value="ADH_N"/>
    <property type="match status" value="1"/>
</dbReference>
<organism evidence="7 8">
    <name type="scientific">Armillaria borealis</name>
    <dbReference type="NCBI Taxonomy" id="47425"/>
    <lineage>
        <taxon>Eukaryota</taxon>
        <taxon>Fungi</taxon>
        <taxon>Dikarya</taxon>
        <taxon>Basidiomycota</taxon>
        <taxon>Agaricomycotina</taxon>
        <taxon>Agaricomycetes</taxon>
        <taxon>Agaricomycetidae</taxon>
        <taxon>Agaricales</taxon>
        <taxon>Marasmiineae</taxon>
        <taxon>Physalacriaceae</taxon>
        <taxon>Armillaria</taxon>
    </lineage>
</organism>
<dbReference type="InterPro" id="IPR011032">
    <property type="entry name" value="GroES-like_sf"/>
</dbReference>
<evidence type="ECO:0000256" key="5">
    <source>
        <dbReference type="ARBA" id="ARBA00023002"/>
    </source>
</evidence>
<protein>
    <submittedName>
        <fullName evidence="7">Chaperonin 10-like protein</fullName>
    </submittedName>
</protein>
<dbReference type="SUPFAM" id="SSF51735">
    <property type="entry name" value="NAD(P)-binding Rossmann-fold domains"/>
    <property type="match status" value="1"/>
</dbReference>
<keyword evidence="3" id="KW-0479">Metal-binding</keyword>
<name>A0AA39J6S8_9AGAR</name>
<reference evidence="7" key="1">
    <citation type="submission" date="2023-06" db="EMBL/GenBank/DDBJ databases">
        <authorList>
            <consortium name="Lawrence Berkeley National Laboratory"/>
            <person name="Ahrendt S."/>
            <person name="Sahu N."/>
            <person name="Indic B."/>
            <person name="Wong-Bajracharya J."/>
            <person name="Merenyi Z."/>
            <person name="Ke H.-M."/>
            <person name="Monk M."/>
            <person name="Kocsube S."/>
            <person name="Drula E."/>
            <person name="Lipzen A."/>
            <person name="Balint B."/>
            <person name="Henrissat B."/>
            <person name="Andreopoulos B."/>
            <person name="Martin F.M."/>
            <person name="Harder C.B."/>
            <person name="Rigling D."/>
            <person name="Ford K.L."/>
            <person name="Foster G.D."/>
            <person name="Pangilinan J."/>
            <person name="Papanicolaou A."/>
            <person name="Barry K."/>
            <person name="LaButti K."/>
            <person name="Viragh M."/>
            <person name="Koriabine M."/>
            <person name="Yan M."/>
            <person name="Riley R."/>
            <person name="Champramary S."/>
            <person name="Plett K.L."/>
            <person name="Tsai I.J."/>
            <person name="Slot J."/>
            <person name="Sipos G."/>
            <person name="Plett J."/>
            <person name="Nagy L.G."/>
            <person name="Grigoriev I.V."/>
        </authorList>
    </citation>
    <scope>NUCLEOTIDE SEQUENCE</scope>
    <source>
        <strain evidence="7">FPL87.14</strain>
    </source>
</reference>
<evidence type="ECO:0000259" key="6">
    <source>
        <dbReference type="Pfam" id="PF08240"/>
    </source>
</evidence>
<sequence length="298" mass="31622">MLQVRPKPAILKPTDAIVRMTSNELAGTDLHVLKGDVATCDTGRILGHEGVGVVESAGEGVMKFKPGDNVIVSCITSCSTCDYCRKGMPSHCVDGGWKLGNTIDGTQAEYARIPHADGSLHLMVEGATAEGQIMISDALPTGFECGVLSGKVSPGCTVAIVGCGPVGISAMITSQLYSPSRVIMIGRNANRVAWRRLWELTNGEGADTLLRGGTIANLGVHGCKVDLHLENLWDKNITITTRLVDTTTAPMLIKLLGSGKIKIAGLVTHRYNFADIEEAYDTFGAAAKHKAVKVIPHF</sequence>
<evidence type="ECO:0000256" key="1">
    <source>
        <dbReference type="ARBA" id="ARBA00001947"/>
    </source>
</evidence>
<accession>A0AA39J6S8</accession>
<feature type="domain" description="Alcohol dehydrogenase-like N-terminal" evidence="6">
    <location>
        <begin position="13"/>
        <end position="116"/>
    </location>
</feature>
<dbReference type="InterPro" id="IPR036291">
    <property type="entry name" value="NAD(P)-bd_dom_sf"/>
</dbReference>
<evidence type="ECO:0000313" key="8">
    <source>
        <dbReference type="Proteomes" id="UP001175226"/>
    </source>
</evidence>
<keyword evidence="4" id="KW-0862">Zinc</keyword>
<dbReference type="AlphaFoldDB" id="A0AA39J6S8"/>
<evidence type="ECO:0000256" key="3">
    <source>
        <dbReference type="ARBA" id="ARBA00022723"/>
    </source>
</evidence>
<gene>
    <name evidence="7" type="ORF">EV421DRAFT_1907488</name>
</gene>
<dbReference type="PANTHER" id="PTHR42813">
    <property type="entry name" value="ZINC-TYPE ALCOHOL DEHYDROGENASE-LIKE"/>
    <property type="match status" value="1"/>
</dbReference>